<comment type="function">
    <text evidence="8">Presumably involved in the processing and regular turnover of intracellular proteins. Catalyzes the removal of unsubstituted N-terminal amino acids from various peptides.</text>
</comment>
<keyword evidence="7 8" id="KW-0464">Manganese</keyword>
<comment type="cofactor">
    <cofactor evidence="8">
        <name>Mn(2+)</name>
        <dbReference type="ChEBI" id="CHEBI:29035"/>
    </cofactor>
    <text evidence="8">Binds 2 manganese ions per subunit.</text>
</comment>
<dbReference type="PRINTS" id="PR00481">
    <property type="entry name" value="LAMNOPPTDASE"/>
</dbReference>
<comment type="similarity">
    <text evidence="3 8">Belongs to the peptidase M17 family.</text>
</comment>
<comment type="subcellular location">
    <subcellularLocation>
        <location evidence="8">Cytoplasm</location>
    </subcellularLocation>
</comment>
<dbReference type="RefSeq" id="WP_210807113.1">
    <property type="nucleotide sequence ID" value="NZ_JAGQDG010000002.1"/>
</dbReference>
<dbReference type="InterPro" id="IPR008283">
    <property type="entry name" value="Peptidase_M17_N"/>
</dbReference>
<feature type="binding site" evidence="8">
    <location>
        <position position="260"/>
    </location>
    <ligand>
        <name>Mn(2+)</name>
        <dbReference type="ChEBI" id="CHEBI:29035"/>
        <label>2</label>
    </ligand>
</feature>
<protein>
    <recommendedName>
        <fullName evidence="8">Probable cytosol aminopeptidase</fullName>
        <ecNumber evidence="8">3.4.11.1</ecNumber>
    </recommendedName>
    <alternativeName>
        <fullName evidence="8">Leucine aminopeptidase</fullName>
        <shortName evidence="8">LAP</shortName>
        <ecNumber evidence="8">3.4.11.10</ecNumber>
    </alternativeName>
    <alternativeName>
        <fullName evidence="8">Leucyl aminopeptidase</fullName>
    </alternativeName>
</protein>
<evidence type="ECO:0000256" key="6">
    <source>
        <dbReference type="ARBA" id="ARBA00022801"/>
    </source>
</evidence>
<name>A0ABS5DUI9_9BURK</name>
<dbReference type="PANTHER" id="PTHR11963">
    <property type="entry name" value="LEUCINE AMINOPEPTIDASE-RELATED"/>
    <property type="match status" value="1"/>
</dbReference>
<evidence type="ECO:0000256" key="5">
    <source>
        <dbReference type="ARBA" id="ARBA00022670"/>
    </source>
</evidence>
<dbReference type="NCBIfam" id="NF002073">
    <property type="entry name" value="PRK00913.1-2"/>
    <property type="match status" value="1"/>
</dbReference>
<dbReference type="PROSITE" id="PS00631">
    <property type="entry name" value="CYTOSOL_AP"/>
    <property type="match status" value="1"/>
</dbReference>
<dbReference type="Gene3D" id="3.40.630.10">
    <property type="entry name" value="Zn peptidases"/>
    <property type="match status" value="1"/>
</dbReference>
<evidence type="ECO:0000256" key="8">
    <source>
        <dbReference type="HAMAP-Rule" id="MF_00181"/>
    </source>
</evidence>
<dbReference type="CDD" id="cd00433">
    <property type="entry name" value="Peptidase_M17"/>
    <property type="match status" value="1"/>
</dbReference>
<dbReference type="SUPFAM" id="SSF53187">
    <property type="entry name" value="Zn-dependent exopeptidases"/>
    <property type="match status" value="1"/>
</dbReference>
<evidence type="ECO:0000256" key="2">
    <source>
        <dbReference type="ARBA" id="ARBA00000967"/>
    </source>
</evidence>
<evidence type="ECO:0000256" key="4">
    <source>
        <dbReference type="ARBA" id="ARBA00022438"/>
    </source>
</evidence>
<keyword evidence="8" id="KW-0479">Metal-binding</keyword>
<dbReference type="EMBL" id="JAGQDG010000002">
    <property type="protein sequence ID" value="MBQ0934809.1"/>
    <property type="molecule type" value="Genomic_DNA"/>
</dbReference>
<dbReference type="PANTHER" id="PTHR11963:SF23">
    <property type="entry name" value="CYTOSOL AMINOPEPTIDASE"/>
    <property type="match status" value="1"/>
</dbReference>
<dbReference type="EC" id="3.4.11.10" evidence="8"/>
<comment type="catalytic activity">
    <reaction evidence="2 8">
        <text>Release of an N-terminal amino acid, preferentially leucine, but not glutamic or aspartic acids.</text>
        <dbReference type="EC" id="3.4.11.10"/>
    </reaction>
</comment>
<feature type="binding site" evidence="8">
    <location>
        <position position="278"/>
    </location>
    <ligand>
        <name>Mn(2+)</name>
        <dbReference type="ChEBI" id="CHEBI:29035"/>
        <label>2</label>
    </ligand>
</feature>
<comment type="caution">
    <text evidence="10">The sequence shown here is derived from an EMBL/GenBank/DDBJ whole genome shotgun (WGS) entry which is preliminary data.</text>
</comment>
<dbReference type="NCBIfam" id="NF002074">
    <property type="entry name" value="PRK00913.1-4"/>
    <property type="match status" value="1"/>
</dbReference>
<feature type="binding site" evidence="8">
    <location>
        <position position="339"/>
    </location>
    <ligand>
        <name>Mn(2+)</name>
        <dbReference type="ChEBI" id="CHEBI:29035"/>
        <label>2</label>
    </ligand>
</feature>
<feature type="binding site" evidence="8">
    <location>
        <position position="255"/>
    </location>
    <ligand>
        <name>Mn(2+)</name>
        <dbReference type="ChEBI" id="CHEBI:29035"/>
        <label>2</label>
    </ligand>
</feature>
<dbReference type="InterPro" id="IPR023042">
    <property type="entry name" value="Peptidase_M17_leu_NH2_pept"/>
</dbReference>
<dbReference type="Pfam" id="PF00883">
    <property type="entry name" value="Peptidase_M17"/>
    <property type="match status" value="1"/>
</dbReference>
<dbReference type="GO" id="GO:0004177">
    <property type="term" value="F:aminopeptidase activity"/>
    <property type="evidence" value="ECO:0007669"/>
    <property type="project" value="UniProtKB-KW"/>
</dbReference>
<dbReference type="EC" id="3.4.11.1" evidence="8"/>
<accession>A0ABS5DUI9</accession>
<dbReference type="InterPro" id="IPR011356">
    <property type="entry name" value="Leucine_aapep/pepB"/>
</dbReference>
<dbReference type="InterPro" id="IPR000819">
    <property type="entry name" value="Peptidase_M17_C"/>
</dbReference>
<comment type="catalytic activity">
    <reaction evidence="1 8">
        <text>Release of an N-terminal amino acid, Xaa-|-Yaa-, in which Xaa is preferably Leu, but may be other amino acids including Pro although not Arg or Lys, and Yaa may be Pro. Amino acid amides and methyl esters are also readily hydrolyzed, but rates on arylamides are exceedingly low.</text>
        <dbReference type="EC" id="3.4.11.1"/>
    </reaction>
</comment>
<evidence type="ECO:0000256" key="1">
    <source>
        <dbReference type="ARBA" id="ARBA00000135"/>
    </source>
</evidence>
<keyword evidence="8" id="KW-0963">Cytoplasm</keyword>
<feature type="binding site" evidence="8">
    <location>
        <position position="337"/>
    </location>
    <ligand>
        <name>Mn(2+)</name>
        <dbReference type="ChEBI" id="CHEBI:29035"/>
        <label>1</label>
    </ligand>
</feature>
<dbReference type="HAMAP" id="MF_00181">
    <property type="entry name" value="Cytosol_peptidase_M17"/>
    <property type="match status" value="1"/>
</dbReference>
<dbReference type="SUPFAM" id="SSF52949">
    <property type="entry name" value="Macro domain-like"/>
    <property type="match status" value="1"/>
</dbReference>
<feature type="active site" evidence="8">
    <location>
        <position position="267"/>
    </location>
</feature>
<gene>
    <name evidence="8" type="primary">pepA</name>
    <name evidence="10" type="ORF">KAK11_05655</name>
</gene>
<dbReference type="NCBIfam" id="NF002077">
    <property type="entry name" value="PRK00913.2-4"/>
    <property type="match status" value="1"/>
</dbReference>
<reference evidence="10 11" key="1">
    <citation type="submission" date="2021-04" db="EMBL/GenBank/DDBJ databases">
        <title>The genome sequence of type strain Ideonella paludis KCTC 32238.</title>
        <authorList>
            <person name="Liu Y."/>
        </authorList>
    </citation>
    <scope>NUCLEOTIDE SEQUENCE [LARGE SCALE GENOMIC DNA]</scope>
    <source>
        <strain evidence="10 11">KCTC 32238</strain>
    </source>
</reference>
<feature type="domain" description="Cytosol aminopeptidase" evidence="9">
    <location>
        <begin position="335"/>
        <end position="342"/>
    </location>
</feature>
<evidence type="ECO:0000313" key="11">
    <source>
        <dbReference type="Proteomes" id="UP000672097"/>
    </source>
</evidence>
<sequence>MNFQALVTPAEGLSALSADTLLIVLPADGGEVGDKVIDQALQSALKQGDFERKAGRTLYLHGLSGVKAQRIVLVGARDGSAKSVKAAIGQGVAALKGRAVKHLAVCLGGVVESGHAESVVLAMEQAAYHYSHTKPSAEAPQLPAKVSLVAGKNDLAAAKSGLTRGQAIAAGVSLAKETANRPGNFCTPTYLGEEAKRIGKEHGMTVKVLDRKAVEKIGMGSFLSVAQGSDEPLRFIIMEYTGAAAKAAPIVLVGKGITFDTGGISLKPGAEMDEMKYDMGGAASVLGTMRAIGELKPKINVVALIPACENMPSGRATKPGDVVTSLSGQTIEILNTDAEGRLILCDALTYAERYKPAAVVDVATLTGACVIALGAHHAGLYASDDQLGEDLLAASRTAQDPCWRMPLDEEYDEGLKSNFADMANIAGRAGGSITAAKFLQRFTRKYAWAHLDIAGVAWKGGAQKGATGRPVGLLTHFVLARAGYKG</sequence>
<proteinExistence type="inferred from homology"/>
<feature type="binding site" evidence="8">
    <location>
        <position position="260"/>
    </location>
    <ligand>
        <name>Mn(2+)</name>
        <dbReference type="ChEBI" id="CHEBI:29035"/>
        <label>1</label>
    </ligand>
</feature>
<dbReference type="Pfam" id="PF02789">
    <property type="entry name" value="Peptidase_M17_N"/>
    <property type="match status" value="1"/>
</dbReference>
<organism evidence="10 11">
    <name type="scientific">Ideonella paludis</name>
    <dbReference type="NCBI Taxonomy" id="1233411"/>
    <lineage>
        <taxon>Bacteria</taxon>
        <taxon>Pseudomonadati</taxon>
        <taxon>Pseudomonadota</taxon>
        <taxon>Betaproteobacteria</taxon>
        <taxon>Burkholderiales</taxon>
        <taxon>Sphaerotilaceae</taxon>
        <taxon>Ideonella</taxon>
    </lineage>
</organism>
<feature type="binding site" evidence="8">
    <location>
        <position position="339"/>
    </location>
    <ligand>
        <name>Mn(2+)</name>
        <dbReference type="ChEBI" id="CHEBI:29035"/>
        <label>1</label>
    </ligand>
</feature>
<evidence type="ECO:0000313" key="10">
    <source>
        <dbReference type="EMBL" id="MBQ0934809.1"/>
    </source>
</evidence>
<evidence type="ECO:0000256" key="3">
    <source>
        <dbReference type="ARBA" id="ARBA00009528"/>
    </source>
</evidence>
<keyword evidence="6 8" id="KW-0378">Hydrolase</keyword>
<dbReference type="Gene3D" id="3.40.220.10">
    <property type="entry name" value="Leucine Aminopeptidase, subunit E, domain 1"/>
    <property type="match status" value="1"/>
</dbReference>
<keyword evidence="5 8" id="KW-0645">Protease</keyword>
<evidence type="ECO:0000256" key="7">
    <source>
        <dbReference type="ARBA" id="ARBA00023211"/>
    </source>
</evidence>
<keyword evidence="4 8" id="KW-0031">Aminopeptidase</keyword>
<dbReference type="InterPro" id="IPR043472">
    <property type="entry name" value="Macro_dom-like"/>
</dbReference>
<keyword evidence="11" id="KW-1185">Reference proteome</keyword>
<evidence type="ECO:0000259" key="9">
    <source>
        <dbReference type="PROSITE" id="PS00631"/>
    </source>
</evidence>
<dbReference type="Proteomes" id="UP000672097">
    <property type="component" value="Unassembled WGS sequence"/>
</dbReference>
<feature type="active site" evidence="8">
    <location>
        <position position="341"/>
    </location>
</feature>